<dbReference type="EMBL" id="BAAAKW010000034">
    <property type="protein sequence ID" value="GAA1221845.1"/>
    <property type="molecule type" value="Genomic_DNA"/>
</dbReference>
<comment type="similarity">
    <text evidence="1">Belongs to the NnrE/AIBP family.</text>
</comment>
<keyword evidence="1" id="KW-0547">Nucleotide-binding</keyword>
<comment type="catalytic activity">
    <reaction evidence="1">
        <text>(6R)-NADPHX = (6S)-NADPHX</text>
        <dbReference type="Rhea" id="RHEA:32227"/>
        <dbReference type="ChEBI" id="CHEBI:64076"/>
        <dbReference type="ChEBI" id="CHEBI:64077"/>
        <dbReference type="EC" id="5.1.99.6"/>
    </reaction>
</comment>
<feature type="binding site" evidence="1">
    <location>
        <position position="74"/>
    </location>
    <ligand>
        <name>K(+)</name>
        <dbReference type="ChEBI" id="CHEBI:29103"/>
    </ligand>
</feature>
<feature type="domain" description="YjeF N-terminal" evidence="2">
    <location>
        <begin position="22"/>
        <end position="222"/>
    </location>
</feature>
<comment type="cofactor">
    <cofactor evidence="1">
        <name>K(+)</name>
        <dbReference type="ChEBI" id="CHEBI:29103"/>
    </cofactor>
    <text evidence="1">Binds 1 potassium ion per subunit.</text>
</comment>
<evidence type="ECO:0000313" key="3">
    <source>
        <dbReference type="EMBL" id="GAA1221845.1"/>
    </source>
</evidence>
<evidence type="ECO:0000313" key="4">
    <source>
        <dbReference type="Proteomes" id="UP001500943"/>
    </source>
</evidence>
<feature type="binding site" evidence="1">
    <location>
        <position position="169"/>
    </location>
    <ligand>
        <name>(6S)-NADPHX</name>
        <dbReference type="ChEBI" id="CHEBI:64076"/>
    </ligand>
</feature>
<feature type="binding site" evidence="1">
    <location>
        <position position="136"/>
    </location>
    <ligand>
        <name>K(+)</name>
        <dbReference type="ChEBI" id="CHEBI:29103"/>
    </ligand>
</feature>
<evidence type="ECO:0000259" key="2">
    <source>
        <dbReference type="PROSITE" id="PS51385"/>
    </source>
</evidence>
<feature type="binding site" evidence="1">
    <location>
        <begin position="73"/>
        <end position="77"/>
    </location>
    <ligand>
        <name>(6S)-NADPHX</name>
        <dbReference type="ChEBI" id="CHEBI:64076"/>
    </ligand>
</feature>
<dbReference type="Gene3D" id="3.40.50.10260">
    <property type="entry name" value="YjeF N-terminal domain"/>
    <property type="match status" value="1"/>
</dbReference>
<gene>
    <name evidence="1" type="primary">nnrE</name>
    <name evidence="3" type="ORF">GCM10009655_21780</name>
</gene>
<reference evidence="4" key="1">
    <citation type="journal article" date="2019" name="Int. J. Syst. Evol. Microbiol.">
        <title>The Global Catalogue of Microorganisms (GCM) 10K type strain sequencing project: providing services to taxonomists for standard genome sequencing and annotation.</title>
        <authorList>
            <consortium name="The Broad Institute Genomics Platform"/>
            <consortium name="The Broad Institute Genome Sequencing Center for Infectious Disease"/>
            <person name="Wu L."/>
            <person name="Ma J."/>
        </authorList>
    </citation>
    <scope>NUCLEOTIDE SEQUENCE [LARGE SCALE GENOMIC DNA]</scope>
    <source>
        <strain evidence="4">JCM 12762</strain>
    </source>
</reference>
<dbReference type="SUPFAM" id="SSF64153">
    <property type="entry name" value="YjeF N-terminal domain-like"/>
    <property type="match status" value="1"/>
</dbReference>
<keyword evidence="1" id="KW-0479">Metal-binding</keyword>
<feature type="binding site" evidence="1">
    <location>
        <position position="172"/>
    </location>
    <ligand>
        <name>K(+)</name>
        <dbReference type="ChEBI" id="CHEBI:29103"/>
    </ligand>
</feature>
<feature type="binding site" evidence="1">
    <location>
        <begin position="140"/>
        <end position="146"/>
    </location>
    <ligand>
        <name>(6S)-NADPHX</name>
        <dbReference type="ChEBI" id="CHEBI:64076"/>
    </ligand>
</feature>
<protein>
    <recommendedName>
        <fullName evidence="1">NAD(P)H-hydrate epimerase</fullName>
        <ecNumber evidence="1">5.1.99.6</ecNumber>
    </recommendedName>
    <alternativeName>
        <fullName evidence="1">NAD(P)HX epimerase</fullName>
    </alternativeName>
</protein>
<comment type="catalytic activity">
    <reaction evidence="1">
        <text>(6R)-NADHX = (6S)-NADHX</text>
        <dbReference type="Rhea" id="RHEA:32215"/>
        <dbReference type="ChEBI" id="CHEBI:64074"/>
        <dbReference type="ChEBI" id="CHEBI:64075"/>
        <dbReference type="EC" id="5.1.99.6"/>
    </reaction>
</comment>
<name>A0ABP4GL51_9MICO</name>
<dbReference type="HAMAP" id="MF_01966">
    <property type="entry name" value="NADHX_epimerase"/>
    <property type="match status" value="1"/>
</dbReference>
<proteinExistence type="inferred from homology"/>
<sequence>MTVDTFRTLTGLVVPAITTEQMREVDRVAVEEVGPNLYQMMEKAGRSLAALCVGLLGDRWPSAPIVVLAGTGGNGGGGICAARHLANHGGDVTLVVSDPTRLHGVPADQLALYGATRGRLAPVSDLGELEAELVVDAVLGYSLCGAAHGTAAELIRWMSSGTAPVVSLDVPSGVDSTTGMALGAYVRATNTMTLAVPKTGLDSDAVGALWLADIGIPREVYRRVGVQLSEGLFTTGYRVRLTKDAGNEGCG</sequence>
<keyword evidence="1" id="KW-0413">Isomerase</keyword>
<keyword evidence="1" id="KW-0521">NADP</keyword>
<dbReference type="Proteomes" id="UP001500943">
    <property type="component" value="Unassembled WGS sequence"/>
</dbReference>
<keyword evidence="4" id="KW-1185">Reference proteome</keyword>
<organism evidence="3 4">
    <name type="scientific">Rhodoglobus aureus</name>
    <dbReference type="NCBI Taxonomy" id="191497"/>
    <lineage>
        <taxon>Bacteria</taxon>
        <taxon>Bacillati</taxon>
        <taxon>Actinomycetota</taxon>
        <taxon>Actinomycetes</taxon>
        <taxon>Micrococcales</taxon>
        <taxon>Microbacteriaceae</taxon>
        <taxon>Rhodoglobus</taxon>
    </lineage>
</organism>
<comment type="caution">
    <text evidence="1">Lacks conserved residue(s) required for the propagation of feature annotation.</text>
</comment>
<dbReference type="PANTHER" id="PTHR13612">
    <property type="entry name" value="ENHANCER OF MRNA-DECAPPING PROTEIN 3"/>
    <property type="match status" value="1"/>
</dbReference>
<dbReference type="PANTHER" id="PTHR13612:SF0">
    <property type="entry name" value="ENHANCER OF MRNA-DECAPPING PROTEIN 3"/>
    <property type="match status" value="1"/>
</dbReference>
<dbReference type="Pfam" id="PF03853">
    <property type="entry name" value="YjeF_N"/>
    <property type="match status" value="1"/>
</dbReference>
<comment type="function">
    <text evidence="1">Catalyzes the epimerization of the S- and R-forms of NAD(P)HX, a damaged form of NAD(P)H that is a result of enzymatic or heat-dependent hydration. This is a prerequisite for the S-specific NAD(P)H-hydrate dehydratase to allow the repair of both epimers of NAD(P)HX.</text>
</comment>
<keyword evidence="1" id="KW-0630">Potassium</keyword>
<dbReference type="RefSeq" id="WP_343925785.1">
    <property type="nucleotide sequence ID" value="NZ_BAAAKW010000034.1"/>
</dbReference>
<accession>A0ABP4GL51</accession>
<dbReference type="PROSITE" id="PS51385">
    <property type="entry name" value="YJEF_N"/>
    <property type="match status" value="1"/>
</dbReference>
<comment type="caution">
    <text evidence="3">The sequence shown here is derived from an EMBL/GenBank/DDBJ whole genome shotgun (WGS) entry which is preliminary data.</text>
</comment>
<evidence type="ECO:0000256" key="1">
    <source>
        <dbReference type="HAMAP-Rule" id="MF_01966"/>
    </source>
</evidence>
<dbReference type="InterPro" id="IPR004443">
    <property type="entry name" value="YjeF_N_dom"/>
</dbReference>
<dbReference type="NCBIfam" id="TIGR00197">
    <property type="entry name" value="yjeF_nterm"/>
    <property type="match status" value="1"/>
</dbReference>
<dbReference type="EC" id="5.1.99.6" evidence="1"/>
<keyword evidence="1" id="KW-0520">NAD</keyword>
<dbReference type="InterPro" id="IPR036652">
    <property type="entry name" value="YjeF_N_dom_sf"/>
</dbReference>